<gene>
    <name evidence="1" type="ORF">J2X98_004412</name>
</gene>
<organism evidence="1 2">
    <name type="scientific">Pseudarthrobacter enclensis</name>
    <dbReference type="NCBI Taxonomy" id="993070"/>
    <lineage>
        <taxon>Bacteria</taxon>
        <taxon>Bacillati</taxon>
        <taxon>Actinomycetota</taxon>
        <taxon>Actinomycetes</taxon>
        <taxon>Micrococcales</taxon>
        <taxon>Micrococcaceae</taxon>
        <taxon>Pseudarthrobacter</taxon>
    </lineage>
</organism>
<protein>
    <submittedName>
        <fullName evidence="1">Uncharacterized protein</fullName>
    </submittedName>
</protein>
<keyword evidence="2" id="KW-1185">Reference proteome</keyword>
<sequence>MSPELQAELREAWAELTEAAKASKVTNFHACTRTARHWTEDPAAVRAIAAKLREFPDTDSQQTT</sequence>
<name>A0ABT9RZX5_9MICC</name>
<dbReference type="Proteomes" id="UP001226577">
    <property type="component" value="Unassembled WGS sequence"/>
</dbReference>
<reference evidence="1 2" key="1">
    <citation type="submission" date="2023-07" db="EMBL/GenBank/DDBJ databases">
        <title>Sorghum-associated microbial communities from plants grown in Nebraska, USA.</title>
        <authorList>
            <person name="Schachtman D."/>
        </authorList>
    </citation>
    <scope>NUCLEOTIDE SEQUENCE [LARGE SCALE GENOMIC DNA]</scope>
    <source>
        <strain evidence="1 2">CC222</strain>
    </source>
</reference>
<evidence type="ECO:0000313" key="2">
    <source>
        <dbReference type="Proteomes" id="UP001226577"/>
    </source>
</evidence>
<dbReference type="EMBL" id="JAUSRE010000039">
    <property type="protein sequence ID" value="MDP9890797.1"/>
    <property type="molecule type" value="Genomic_DNA"/>
</dbReference>
<accession>A0ABT9RZX5</accession>
<comment type="caution">
    <text evidence="1">The sequence shown here is derived from an EMBL/GenBank/DDBJ whole genome shotgun (WGS) entry which is preliminary data.</text>
</comment>
<evidence type="ECO:0000313" key="1">
    <source>
        <dbReference type="EMBL" id="MDP9890797.1"/>
    </source>
</evidence>
<dbReference type="RefSeq" id="WP_307312451.1">
    <property type="nucleotide sequence ID" value="NZ_JAUSRE010000039.1"/>
</dbReference>
<proteinExistence type="predicted"/>